<dbReference type="OrthoDB" id="2159786at2759"/>
<dbReference type="Proteomes" id="UP000789508">
    <property type="component" value="Unassembled WGS sequence"/>
</dbReference>
<organism evidence="1 2">
    <name type="scientific">Ambispora leptoticha</name>
    <dbReference type="NCBI Taxonomy" id="144679"/>
    <lineage>
        <taxon>Eukaryota</taxon>
        <taxon>Fungi</taxon>
        <taxon>Fungi incertae sedis</taxon>
        <taxon>Mucoromycota</taxon>
        <taxon>Glomeromycotina</taxon>
        <taxon>Glomeromycetes</taxon>
        <taxon>Archaeosporales</taxon>
        <taxon>Ambisporaceae</taxon>
        <taxon>Ambispora</taxon>
    </lineage>
</organism>
<evidence type="ECO:0000313" key="2">
    <source>
        <dbReference type="Proteomes" id="UP000789508"/>
    </source>
</evidence>
<name>A0A9N8ZGN6_9GLOM</name>
<reference evidence="1" key="1">
    <citation type="submission" date="2021-06" db="EMBL/GenBank/DDBJ databases">
        <authorList>
            <person name="Kallberg Y."/>
            <person name="Tangrot J."/>
            <person name="Rosling A."/>
        </authorList>
    </citation>
    <scope>NUCLEOTIDE SEQUENCE</scope>
    <source>
        <strain evidence="1">FL130A</strain>
    </source>
</reference>
<dbReference type="AlphaFoldDB" id="A0A9N8ZGN6"/>
<dbReference type="EMBL" id="CAJVPS010000504">
    <property type="protein sequence ID" value="CAG8490952.1"/>
    <property type="molecule type" value="Genomic_DNA"/>
</dbReference>
<protein>
    <submittedName>
        <fullName evidence="1">5111_t:CDS:1</fullName>
    </submittedName>
</protein>
<keyword evidence="2" id="KW-1185">Reference proteome</keyword>
<accession>A0A9N8ZGN6</accession>
<evidence type="ECO:0000313" key="1">
    <source>
        <dbReference type="EMBL" id="CAG8490952.1"/>
    </source>
</evidence>
<feature type="non-terminal residue" evidence="1">
    <location>
        <position position="1"/>
    </location>
</feature>
<sequence length="203" mass="23632">MNNVAEALLMTRKYIDQNPNILSGHRLLFEILYNYKHDEEIEWVNAGKIYHRMDPSSPEQLVLRPLCKYYKKLIRKAEKKINKKREKNAIIFDAHQNIAELMLQRIEYGDDSLSTISEALKRLILSEKLSPNAPSRLFSPATARDTWMTEFFRCLAIKRVNTSLRLKIYKALSVYSGFKIIDGFFGAWLNSWKDKVASGEDQA</sequence>
<comment type="caution">
    <text evidence="1">The sequence shown here is derived from an EMBL/GenBank/DDBJ whole genome shotgun (WGS) entry which is preliminary data.</text>
</comment>
<gene>
    <name evidence="1" type="ORF">ALEPTO_LOCUS2982</name>
</gene>
<proteinExistence type="predicted"/>